<dbReference type="EMBL" id="PVNL01000124">
    <property type="protein sequence ID" value="PRP98636.1"/>
    <property type="molecule type" value="Genomic_DNA"/>
</dbReference>
<dbReference type="PROSITE" id="PS51257">
    <property type="entry name" value="PROKAR_LIPOPROTEIN"/>
    <property type="match status" value="1"/>
</dbReference>
<sequence>MGGMRCSPRPLLHVLVCLLALLSVACTDETGGTTDENSSTDDGSALPSTVFRIEFDGTSVCGAPVDRVEFATRRINCWDPELPCTVSTDPPWITGTAAACSELDGSMEWQVEVTQTGQYETQLRALSGTSQEGIHCFAGGGAATTKVSNADLDTQASFTLTEAPDQDCANP</sequence>
<reference evidence="2 3" key="1">
    <citation type="submission" date="2018-03" db="EMBL/GenBank/DDBJ databases">
        <title>Draft Genome Sequences of the Obligatory Marine Myxobacteria Enhygromyxa salina SWB007.</title>
        <authorList>
            <person name="Poehlein A."/>
            <person name="Moghaddam J.A."/>
            <person name="Harms H."/>
            <person name="Alanjari M."/>
            <person name="Koenig G.M."/>
            <person name="Daniel R."/>
            <person name="Schaeberle T.F."/>
        </authorList>
    </citation>
    <scope>NUCLEOTIDE SEQUENCE [LARGE SCALE GENOMIC DNA]</scope>
    <source>
        <strain evidence="2 3">SWB007</strain>
    </source>
</reference>
<evidence type="ECO:0000313" key="2">
    <source>
        <dbReference type="EMBL" id="PRP98636.1"/>
    </source>
</evidence>
<comment type="caution">
    <text evidence="2">The sequence shown here is derived from an EMBL/GenBank/DDBJ whole genome shotgun (WGS) entry which is preliminary data.</text>
</comment>
<dbReference type="Proteomes" id="UP000238823">
    <property type="component" value="Unassembled WGS sequence"/>
</dbReference>
<organism evidence="2 3">
    <name type="scientific">Enhygromyxa salina</name>
    <dbReference type="NCBI Taxonomy" id="215803"/>
    <lineage>
        <taxon>Bacteria</taxon>
        <taxon>Pseudomonadati</taxon>
        <taxon>Myxococcota</taxon>
        <taxon>Polyangia</taxon>
        <taxon>Nannocystales</taxon>
        <taxon>Nannocystaceae</taxon>
        <taxon>Enhygromyxa</taxon>
    </lineage>
</organism>
<feature type="chain" id="PRO_5015728683" description="Lipoprotein" evidence="1">
    <location>
        <begin position="26"/>
        <end position="171"/>
    </location>
</feature>
<evidence type="ECO:0000313" key="3">
    <source>
        <dbReference type="Proteomes" id="UP000238823"/>
    </source>
</evidence>
<protein>
    <recommendedName>
        <fullName evidence="4">Lipoprotein</fullName>
    </recommendedName>
</protein>
<accession>A0A2S9Y0L9</accession>
<evidence type="ECO:0008006" key="4">
    <source>
        <dbReference type="Google" id="ProtNLM"/>
    </source>
</evidence>
<feature type="signal peptide" evidence="1">
    <location>
        <begin position="1"/>
        <end position="25"/>
    </location>
</feature>
<name>A0A2S9Y0L9_9BACT</name>
<keyword evidence="1" id="KW-0732">Signal</keyword>
<gene>
    <name evidence="2" type="ORF">ENSA7_65790</name>
</gene>
<dbReference type="AlphaFoldDB" id="A0A2S9Y0L9"/>
<evidence type="ECO:0000256" key="1">
    <source>
        <dbReference type="SAM" id="SignalP"/>
    </source>
</evidence>
<proteinExistence type="predicted"/>